<dbReference type="PANTHER" id="PTHR43155">
    <property type="entry name" value="CYCLIC DI-GMP PHOSPHODIESTERASE PA4108-RELATED"/>
    <property type="match status" value="1"/>
</dbReference>
<dbReference type="InterPro" id="IPR006675">
    <property type="entry name" value="HDIG_dom"/>
</dbReference>
<evidence type="ECO:0000259" key="2">
    <source>
        <dbReference type="PROSITE" id="PS51832"/>
    </source>
</evidence>
<dbReference type="Proteomes" id="UP001157167">
    <property type="component" value="Unassembled WGS sequence"/>
</dbReference>
<dbReference type="PROSITE" id="PS51832">
    <property type="entry name" value="HD_GYP"/>
    <property type="match status" value="1"/>
</dbReference>
<sequence length="418" mass="46080">MTLFADLRHVIYALSDALDLVGVDDVAHGKRVGIMAAECGRVAGLPETETAFLLDLGMLHDIGVSSTRAHCNLVETFDWNGSQGHCEVGHALLKGFGPLEAMAEPVRYHHTRWDALPVGDVDPDTLRAANLIYLVDRVDALAASHYADNSLLLFTDDIRARITEHAGTYFSPELVELFLDASHTEAFWLDLEPRSIQARMVESLATARDYPANTDELKHLAGIFARIVDAKSPFTAEHSLGVARLARHLAERLGVSPDNCDKLEIAGMLHDLGKLRIPDEILDKPGRLDAAERKIINTHSYETFQILHGIRGFEEITRWAAYHHEEPDGSGYPFHLTAAEMPFEASILRVADIFQAMVQERPYRQGLGDAEVSNFIRRMADDGRIDSRVAEVLLEDVPAARLAACPALDELPEGGLGA</sequence>
<protein>
    <submittedName>
        <fullName evidence="3">Phosphodiesterase</fullName>
    </submittedName>
</protein>
<dbReference type="CDD" id="cd00077">
    <property type="entry name" value="HDc"/>
    <property type="match status" value="2"/>
</dbReference>
<evidence type="ECO:0000313" key="3">
    <source>
        <dbReference type="EMBL" id="GLT23831.1"/>
    </source>
</evidence>
<evidence type="ECO:0000259" key="1">
    <source>
        <dbReference type="PROSITE" id="PS51831"/>
    </source>
</evidence>
<accession>A0ABQ6FG14</accession>
<feature type="domain" description="HD-GYP" evidence="2">
    <location>
        <begin position="213"/>
        <end position="409"/>
    </location>
</feature>
<organism evidence="3 4">
    <name type="scientific">Zoogloea oryzae</name>
    <dbReference type="NCBI Taxonomy" id="310767"/>
    <lineage>
        <taxon>Bacteria</taxon>
        <taxon>Pseudomonadati</taxon>
        <taxon>Pseudomonadota</taxon>
        <taxon>Betaproteobacteria</taxon>
        <taxon>Rhodocyclales</taxon>
        <taxon>Zoogloeaceae</taxon>
        <taxon>Zoogloea</taxon>
    </lineage>
</organism>
<dbReference type="PROSITE" id="PS51831">
    <property type="entry name" value="HD"/>
    <property type="match status" value="1"/>
</dbReference>
<evidence type="ECO:0000313" key="4">
    <source>
        <dbReference type="Proteomes" id="UP001157167"/>
    </source>
</evidence>
<dbReference type="InterPro" id="IPR006674">
    <property type="entry name" value="HD_domain"/>
</dbReference>
<dbReference type="EMBL" id="BSPX01000062">
    <property type="protein sequence ID" value="GLT23831.1"/>
    <property type="molecule type" value="Genomic_DNA"/>
</dbReference>
<proteinExistence type="predicted"/>
<dbReference type="InterPro" id="IPR037522">
    <property type="entry name" value="HD_GYP_dom"/>
</dbReference>
<dbReference type="SUPFAM" id="SSF109604">
    <property type="entry name" value="HD-domain/PDEase-like"/>
    <property type="match status" value="2"/>
</dbReference>
<dbReference type="SMART" id="SM00471">
    <property type="entry name" value="HDc"/>
    <property type="match status" value="2"/>
</dbReference>
<keyword evidence="4" id="KW-1185">Reference proteome</keyword>
<dbReference type="Pfam" id="PF13487">
    <property type="entry name" value="HD_5"/>
    <property type="match status" value="1"/>
</dbReference>
<dbReference type="InterPro" id="IPR003607">
    <property type="entry name" value="HD/PDEase_dom"/>
</dbReference>
<reference evidence="4" key="1">
    <citation type="journal article" date="2019" name="Int. J. Syst. Evol. Microbiol.">
        <title>The Global Catalogue of Microorganisms (GCM) 10K type strain sequencing project: providing services to taxonomists for standard genome sequencing and annotation.</title>
        <authorList>
            <consortium name="The Broad Institute Genomics Platform"/>
            <consortium name="The Broad Institute Genome Sequencing Center for Infectious Disease"/>
            <person name="Wu L."/>
            <person name="Ma J."/>
        </authorList>
    </citation>
    <scope>NUCLEOTIDE SEQUENCE [LARGE SCALE GENOMIC DNA]</scope>
    <source>
        <strain evidence="4">NBRC 102407</strain>
    </source>
</reference>
<dbReference type="PANTHER" id="PTHR43155:SF1">
    <property type="entry name" value="3'3'-CGAMP-SPECIFIC PHOSPHODIESTERASE 1"/>
    <property type="match status" value="1"/>
</dbReference>
<gene>
    <name evidence="3" type="ORF">GCM10007933_33020</name>
</gene>
<dbReference type="NCBIfam" id="TIGR00277">
    <property type="entry name" value="HDIG"/>
    <property type="match status" value="1"/>
</dbReference>
<dbReference type="Gene3D" id="1.10.3210.10">
    <property type="entry name" value="Hypothetical protein af1432"/>
    <property type="match status" value="2"/>
</dbReference>
<dbReference type="RefSeq" id="WP_284189009.1">
    <property type="nucleotide sequence ID" value="NZ_BSPX01000062.1"/>
</dbReference>
<comment type="caution">
    <text evidence="3">The sequence shown here is derived from an EMBL/GenBank/DDBJ whole genome shotgun (WGS) entry which is preliminary data.</text>
</comment>
<feature type="domain" description="HD" evidence="1">
    <location>
        <begin position="235"/>
        <end position="357"/>
    </location>
</feature>
<name>A0ABQ6FG14_9RHOO</name>